<comment type="subunit">
    <text evidence="6">Heterotrimer.</text>
</comment>
<evidence type="ECO:0000256" key="7">
    <source>
        <dbReference type="SAM" id="MobiDB-lite"/>
    </source>
</evidence>
<dbReference type="OrthoDB" id="1097733at2759"/>
<dbReference type="EMBL" id="CAJVPS010000719">
    <property type="protein sequence ID" value="CAG8504853.1"/>
    <property type="molecule type" value="Genomic_DNA"/>
</dbReference>
<dbReference type="Gene3D" id="6.10.250.2430">
    <property type="match status" value="1"/>
</dbReference>
<organism evidence="8 9">
    <name type="scientific">Ambispora leptoticha</name>
    <dbReference type="NCBI Taxonomy" id="144679"/>
    <lineage>
        <taxon>Eukaryota</taxon>
        <taxon>Fungi</taxon>
        <taxon>Fungi incertae sedis</taxon>
        <taxon>Mucoromycota</taxon>
        <taxon>Glomeromycotina</taxon>
        <taxon>Glomeromycetes</taxon>
        <taxon>Archaeosporales</taxon>
        <taxon>Ambisporaceae</taxon>
        <taxon>Ambispora</taxon>
    </lineage>
</organism>
<dbReference type="PANTHER" id="PTHR12632">
    <property type="entry name" value="TRANSCRIPTION FACTOR NF-Y ALPHA-RELATED"/>
    <property type="match status" value="1"/>
</dbReference>
<feature type="compositionally biased region" description="Polar residues" evidence="7">
    <location>
        <begin position="264"/>
        <end position="281"/>
    </location>
</feature>
<feature type="compositionally biased region" description="Polar residues" evidence="7">
    <location>
        <begin position="183"/>
        <end position="205"/>
    </location>
</feature>
<evidence type="ECO:0000313" key="8">
    <source>
        <dbReference type="EMBL" id="CAG8504853.1"/>
    </source>
</evidence>
<gene>
    <name evidence="8" type="ORF">ALEPTO_LOCUS3671</name>
</gene>
<comment type="subcellular location">
    <subcellularLocation>
        <location evidence="1 6">Nucleus</location>
    </subcellularLocation>
</comment>
<reference evidence="8" key="1">
    <citation type="submission" date="2021-06" db="EMBL/GenBank/DDBJ databases">
        <authorList>
            <person name="Kallberg Y."/>
            <person name="Tangrot J."/>
            <person name="Rosling A."/>
        </authorList>
    </citation>
    <scope>NUCLEOTIDE SEQUENCE</scope>
    <source>
        <strain evidence="8">FL130A</strain>
    </source>
</reference>
<feature type="region of interest" description="Disordered" evidence="7">
    <location>
        <begin position="176"/>
        <end position="205"/>
    </location>
</feature>
<dbReference type="Pfam" id="PF02045">
    <property type="entry name" value="CBFB_NFYA"/>
    <property type="match status" value="1"/>
</dbReference>
<keyword evidence="9" id="KW-1185">Reference proteome</keyword>
<feature type="compositionally biased region" description="Polar residues" evidence="7">
    <location>
        <begin position="39"/>
        <end position="57"/>
    </location>
</feature>
<evidence type="ECO:0000256" key="5">
    <source>
        <dbReference type="ARBA" id="ARBA00023242"/>
    </source>
</evidence>
<dbReference type="PROSITE" id="PS51152">
    <property type="entry name" value="NFYA_HAP2_2"/>
    <property type="match status" value="1"/>
</dbReference>
<comment type="similarity">
    <text evidence="6">Belongs to the NFYA/HAP2 subunit family.</text>
</comment>
<dbReference type="PRINTS" id="PR00616">
    <property type="entry name" value="CCAATSUBUNTB"/>
</dbReference>
<dbReference type="GO" id="GO:0005634">
    <property type="term" value="C:nucleus"/>
    <property type="evidence" value="ECO:0007669"/>
    <property type="project" value="UniProtKB-SubCell"/>
</dbReference>
<feature type="region of interest" description="Disordered" evidence="7">
    <location>
        <begin position="30"/>
        <end position="57"/>
    </location>
</feature>
<feature type="compositionally biased region" description="Low complexity" evidence="7">
    <location>
        <begin position="250"/>
        <end position="263"/>
    </location>
</feature>
<comment type="caution">
    <text evidence="8">The sequence shown here is derived from an EMBL/GenBank/DDBJ whole genome shotgun (WGS) entry which is preliminary data.</text>
</comment>
<evidence type="ECO:0000313" key="9">
    <source>
        <dbReference type="Proteomes" id="UP000789508"/>
    </source>
</evidence>
<evidence type="ECO:0000256" key="4">
    <source>
        <dbReference type="ARBA" id="ARBA00023163"/>
    </source>
</evidence>
<feature type="region of interest" description="Disordered" evidence="7">
    <location>
        <begin position="250"/>
        <end position="281"/>
    </location>
</feature>
<proteinExistence type="inferred from homology"/>
<keyword evidence="3 6" id="KW-0238">DNA-binding</keyword>
<name>A0A9N9F1X5_9GLOM</name>
<protein>
    <recommendedName>
        <fullName evidence="6">Transcriptional activator HAP2</fullName>
    </recommendedName>
</protein>
<keyword evidence="5 6" id="KW-0539">Nucleus</keyword>
<dbReference type="AlphaFoldDB" id="A0A9N9F1X5"/>
<comment type="function">
    <text evidence="6">Component of the sequence-specific heterotrimeric transcription factor (NF-Y) which specifically recognizes a 5'-CCAAT-3' box motif found in the promoters of its target genes.</text>
</comment>
<dbReference type="GO" id="GO:0003677">
    <property type="term" value="F:DNA binding"/>
    <property type="evidence" value="ECO:0007669"/>
    <property type="project" value="UniProtKB-KW"/>
</dbReference>
<dbReference type="SMART" id="SM00521">
    <property type="entry name" value="CBF"/>
    <property type="match status" value="1"/>
</dbReference>
<accession>A0A9N9F1X5</accession>
<dbReference type="InterPro" id="IPR001289">
    <property type="entry name" value="NFYA"/>
</dbReference>
<sequence>MSLPQEQLPINDDSNRNNMIHTEYKLHQMRANEQRHQQSHPQPSMWSGETGATLSSPHLPQQRQQHLIDSSHIYHFLPASSPVPIKLEPVVDVFIKQEVQENENEIKPILINPKQFNRILKRRIAREKFEKAHNLSKQRKPYIHESRHLHAMRRPRGPGGRFLTAEKTAELERQERIRKESLDSGNSNDISVASSATNSPNLNDDVYYTSTNHNSHYTPTSMIEANNSLISEEGNRSNFEEAIVGINEMNNNNNTTTSHYNPNRITRTASLWSSSDNRQSH</sequence>
<evidence type="ECO:0000256" key="1">
    <source>
        <dbReference type="ARBA" id="ARBA00004123"/>
    </source>
</evidence>
<keyword evidence="2 6" id="KW-0805">Transcription regulation</keyword>
<dbReference type="Proteomes" id="UP000789508">
    <property type="component" value="Unassembled WGS sequence"/>
</dbReference>
<dbReference type="GO" id="GO:0003700">
    <property type="term" value="F:DNA-binding transcription factor activity"/>
    <property type="evidence" value="ECO:0007669"/>
    <property type="project" value="UniProtKB-UniRule"/>
</dbReference>
<evidence type="ECO:0000256" key="2">
    <source>
        <dbReference type="ARBA" id="ARBA00023015"/>
    </source>
</evidence>
<evidence type="ECO:0000256" key="3">
    <source>
        <dbReference type="ARBA" id="ARBA00023125"/>
    </source>
</evidence>
<keyword evidence="4 6" id="KW-0804">Transcription</keyword>
<evidence type="ECO:0000256" key="6">
    <source>
        <dbReference type="RuleBase" id="RU367155"/>
    </source>
</evidence>